<name>A0A2W5TFA5_9BACT</name>
<feature type="chain" id="PRO_5015989911" evidence="1">
    <location>
        <begin position="19"/>
        <end position="679"/>
    </location>
</feature>
<evidence type="ECO:0000313" key="3">
    <source>
        <dbReference type="Proteomes" id="UP000249061"/>
    </source>
</evidence>
<proteinExistence type="predicted"/>
<keyword evidence="1" id="KW-0732">Signal</keyword>
<reference evidence="2 3" key="1">
    <citation type="submission" date="2017-08" db="EMBL/GenBank/DDBJ databases">
        <title>Infants hospitalized years apart are colonized by the same room-sourced microbial strains.</title>
        <authorList>
            <person name="Brooks B."/>
            <person name="Olm M.R."/>
            <person name="Firek B.A."/>
            <person name="Baker R."/>
            <person name="Thomas B.C."/>
            <person name="Morowitz M.J."/>
            <person name="Banfield J.F."/>
        </authorList>
    </citation>
    <scope>NUCLEOTIDE SEQUENCE [LARGE SCALE GENOMIC DNA]</scope>
    <source>
        <strain evidence="2">S2_003_000_R2_14</strain>
    </source>
</reference>
<gene>
    <name evidence="2" type="ORF">DI536_18595</name>
</gene>
<accession>A0A2W5TFA5</accession>
<comment type="caution">
    <text evidence="2">The sequence shown here is derived from an EMBL/GenBank/DDBJ whole genome shotgun (WGS) entry which is preliminary data.</text>
</comment>
<dbReference type="PROSITE" id="PS51257">
    <property type="entry name" value="PROKAR_LIPOPROTEIN"/>
    <property type="match status" value="1"/>
</dbReference>
<dbReference type="SUPFAM" id="SSF52151">
    <property type="entry name" value="FabD/lysophospholipase-like"/>
    <property type="match status" value="1"/>
</dbReference>
<sequence length="679" mass="72329">MRSRLGVLVLLSLSGCVAANLETRDVIASLSYPENSPTLPSSKLEFQLYAALQLDVLSPWRDPAAAAKCLEALPADGLRVLGESTSGARDAQEWAEHVVAALPATLRPVGACAAVLDGPDGVQLAWSLAQAASTVNSFSALTWLSPQRRDETWPLAVGALKRHARLIAATPPALAAQGDLPVLALSGGAANGAFTAGFLYELLATREEALATLPVEQREAADQQSRFSAVVGTSVGAVQSELLDFLWAEEGPLTPEQQSYLDSCNAIEAHAPKKPAKKRDTGCFSGGPDTAFPVLPAPSSPRRACALKLLVKYFAEANETDLLCAEPGSVLRAVGFLGTPTLNLMRFDRLQQSPMNPMLDAFGAKLASNGLDRVTVSVEAQQSQLLGLDERACAAEDRRWCLSSGVMASAVMPGFARPVTHAWSGFEEKGECGVWFDGGMRSGLPVLRALSLSRGAPVLEAPRGEASLRVLGLDTGRLTSSPSPAPKILVDVAMGALEQLYTQNGTSELSLAQTVAEQRDAELSALRALMVPTAPKFVRSAGPGAKNPRVRGLFVPSDVPDWIVVGAGYAFDPPVMRGLFLWGREVARTQLMTQRLAQELGWPVAEAMQRIEEQRQDADYVAWLDAYRAPTVCPAYEKWRVETGAKRVKEKMSSCADSASGIPPYFVCPADAWNAGGAQ</sequence>
<dbReference type="Proteomes" id="UP000249061">
    <property type="component" value="Unassembled WGS sequence"/>
</dbReference>
<dbReference type="AlphaFoldDB" id="A0A2W5TFA5"/>
<organism evidence="2 3">
    <name type="scientific">Archangium gephyra</name>
    <dbReference type="NCBI Taxonomy" id="48"/>
    <lineage>
        <taxon>Bacteria</taxon>
        <taxon>Pseudomonadati</taxon>
        <taxon>Myxococcota</taxon>
        <taxon>Myxococcia</taxon>
        <taxon>Myxococcales</taxon>
        <taxon>Cystobacterineae</taxon>
        <taxon>Archangiaceae</taxon>
        <taxon>Archangium</taxon>
    </lineage>
</organism>
<dbReference type="InterPro" id="IPR016035">
    <property type="entry name" value="Acyl_Trfase/lysoPLipase"/>
</dbReference>
<dbReference type="Gene3D" id="3.40.1090.10">
    <property type="entry name" value="Cytosolic phospholipase A2 catalytic domain"/>
    <property type="match status" value="1"/>
</dbReference>
<evidence type="ECO:0000313" key="2">
    <source>
        <dbReference type="EMBL" id="PZR11146.1"/>
    </source>
</evidence>
<feature type="signal peptide" evidence="1">
    <location>
        <begin position="1"/>
        <end position="18"/>
    </location>
</feature>
<evidence type="ECO:0000256" key="1">
    <source>
        <dbReference type="SAM" id="SignalP"/>
    </source>
</evidence>
<protein>
    <submittedName>
        <fullName evidence="2">Uncharacterized protein</fullName>
    </submittedName>
</protein>
<dbReference type="EMBL" id="QFQP01000015">
    <property type="protein sequence ID" value="PZR11146.1"/>
    <property type="molecule type" value="Genomic_DNA"/>
</dbReference>